<dbReference type="PANTHER" id="PTHR10044">
    <property type="entry name" value="INHIBITOR OF APOPTOSIS"/>
    <property type="match status" value="1"/>
</dbReference>
<keyword evidence="1" id="KW-0732">Signal</keyword>
<dbReference type="EMBL" id="JASXSV010000024">
    <property type="protein sequence ID" value="MDP0589944.1"/>
    <property type="molecule type" value="Genomic_DNA"/>
</dbReference>
<evidence type="ECO:0000256" key="1">
    <source>
        <dbReference type="SAM" id="SignalP"/>
    </source>
</evidence>
<dbReference type="Gene3D" id="1.10.1170.10">
    <property type="entry name" value="Inhibitor Of Apoptosis Protein (2mihbC-IAP-1), Chain A"/>
    <property type="match status" value="2"/>
</dbReference>
<proteinExistence type="predicted"/>
<organism evidence="2 3">
    <name type="scientific">Candidatus Endonucleibacter bathymodioli</name>
    <dbReference type="NCBI Taxonomy" id="539814"/>
    <lineage>
        <taxon>Bacteria</taxon>
        <taxon>Pseudomonadati</taxon>
        <taxon>Pseudomonadota</taxon>
        <taxon>Gammaproteobacteria</taxon>
        <taxon>Oceanospirillales</taxon>
        <taxon>Endozoicomonadaceae</taxon>
        <taxon>Candidatus Endonucleibacter</taxon>
    </lineage>
</organism>
<dbReference type="CDD" id="cd00022">
    <property type="entry name" value="BIR"/>
    <property type="match status" value="2"/>
</dbReference>
<dbReference type="GO" id="GO:0005737">
    <property type="term" value="C:cytoplasm"/>
    <property type="evidence" value="ECO:0007669"/>
    <property type="project" value="TreeGrafter"/>
</dbReference>
<dbReference type="Proteomes" id="UP001178148">
    <property type="component" value="Unassembled WGS sequence"/>
</dbReference>
<feature type="chain" id="PRO_5041717403" evidence="1">
    <location>
        <begin position="30"/>
        <end position="593"/>
    </location>
</feature>
<dbReference type="PROSITE" id="PS01282">
    <property type="entry name" value="BIR_REPEAT_1"/>
    <property type="match status" value="1"/>
</dbReference>
<dbReference type="InterPro" id="IPR001370">
    <property type="entry name" value="BIR_rpt"/>
</dbReference>
<comment type="caution">
    <text evidence="2">The sequence shown here is derived from an EMBL/GenBank/DDBJ whole genome shotgun (WGS) entry which is preliminary data.</text>
</comment>
<sequence length="593" mass="67655">MSINVNTRSIRIFLLLLLFKLSLSCNVMANSNKDDNFLRTFFWQAMSSLYSPELLSEILCLEHKTNLRTYRYIFNTPPRTIHFSEDRNTEHQPLSHSTPETFSKSTLFCRSGYQLESGEAHLEWDIPVESSSEFIFSVIYDDDSPLAAHLLQQDTYTKQAPHKNVSLFPEAGSLMITPSGSIKQTWQWRLLLNGKGTATISIPTGGHCVPALSGWHNHDARLPDECGQTILCFPAQNKKYNSLKNEVASALHSIIKHTADNKKIAPHPHALTNEYSLRKQLNSTLPWLTTNYDQDFLSKKHYHRPIIPPLEQHFCVFHTTSEYCEQSSRHDSMKNEHTRLNSFSTFPDIHNLLHADMARVGFYYTETDTGTTTKCRCFCCGCTYTDWKVGDNPYDIHHQISPHCAYIIGKKNNNDPVHDDDKIKPRRTLHAPLNNFLPYLPLRQLNIAEDPSDTSITVDTDANTTENISSRSSPTSMLNNITIGTHCSENSSINQNVCEPPKHADYISNEARRSSYTNWPTSLPQKPKDMAAAGFFYVNRSDCVQCFHCGLGLRNWETDDIPFVEHARWFPECAYLITCKGYEFIASVQAKQK</sequence>
<dbReference type="Pfam" id="PF00653">
    <property type="entry name" value="BIR"/>
    <property type="match status" value="2"/>
</dbReference>
<evidence type="ECO:0000313" key="3">
    <source>
        <dbReference type="Proteomes" id="UP001178148"/>
    </source>
</evidence>
<dbReference type="SUPFAM" id="SSF57924">
    <property type="entry name" value="Inhibitor of apoptosis (IAP) repeat"/>
    <property type="match status" value="2"/>
</dbReference>
<feature type="signal peptide" evidence="1">
    <location>
        <begin position="1"/>
        <end position="29"/>
    </location>
</feature>
<reference evidence="2 3" key="1">
    <citation type="journal article" date="2023" name="bioRxiv">
        <title>An intranuclear bacterial parasite of deep-sea mussels expresses apoptosis inhibitors acquired from its host.</title>
        <authorList>
            <person name="Gonzalez Porras M.A."/>
            <person name="Assie A."/>
            <person name="Tietjen M."/>
            <person name="Violette M."/>
            <person name="Kleiner M."/>
            <person name="Gruber-Vodicka H."/>
            <person name="Dubilier N."/>
            <person name="Leisch N."/>
        </authorList>
    </citation>
    <scope>NUCLEOTIDE SEQUENCE [LARGE SCALE GENOMIC DNA]</scope>
    <source>
        <strain evidence="2">IAP13</strain>
    </source>
</reference>
<accession>A0AA90NML6</accession>
<evidence type="ECO:0000313" key="2">
    <source>
        <dbReference type="EMBL" id="MDP0589944.1"/>
    </source>
</evidence>
<dbReference type="PANTHER" id="PTHR10044:SF139">
    <property type="entry name" value="DEATH-ASSOCIATED INHIBITOR OF APOPTOSIS 2"/>
    <property type="match status" value="1"/>
</dbReference>
<protein>
    <submittedName>
        <fullName evidence="2">Baculoviral IAP repeat-containing protein</fullName>
    </submittedName>
</protein>
<keyword evidence="3" id="KW-1185">Reference proteome</keyword>
<gene>
    <name evidence="2" type="ORF">QS748_12485</name>
</gene>
<dbReference type="InterPro" id="IPR050784">
    <property type="entry name" value="IAP"/>
</dbReference>
<dbReference type="SMART" id="SM00238">
    <property type="entry name" value="BIR"/>
    <property type="match status" value="2"/>
</dbReference>
<name>A0AA90NML6_9GAMM</name>
<dbReference type="AlphaFoldDB" id="A0AA90NML6"/>
<dbReference type="PROSITE" id="PS50143">
    <property type="entry name" value="BIR_REPEAT_2"/>
    <property type="match status" value="2"/>
</dbReference>